<evidence type="ECO:0000256" key="2">
    <source>
        <dbReference type="SAM" id="Phobius"/>
    </source>
</evidence>
<protein>
    <recommendedName>
        <fullName evidence="5">DUF4878 domain-containing protein</fullName>
    </recommendedName>
</protein>
<feature type="transmembrane region" description="Helical" evidence="2">
    <location>
        <begin position="44"/>
        <end position="63"/>
    </location>
</feature>
<dbReference type="EMBL" id="CP022316">
    <property type="protein sequence ID" value="ASK66001.1"/>
    <property type="molecule type" value="Genomic_DNA"/>
</dbReference>
<keyword evidence="2" id="KW-0812">Transmembrane</keyword>
<evidence type="ECO:0000313" key="3">
    <source>
        <dbReference type="EMBL" id="ASK66001.1"/>
    </source>
</evidence>
<accession>A0A220UDH3</accession>
<feature type="region of interest" description="Disordered" evidence="1">
    <location>
        <begin position="1"/>
        <end position="39"/>
    </location>
</feature>
<keyword evidence="2" id="KW-1133">Transmembrane helix</keyword>
<evidence type="ECO:0000256" key="1">
    <source>
        <dbReference type="SAM" id="MobiDB-lite"/>
    </source>
</evidence>
<name>A0A220UDH3_9MICO</name>
<sequence>MVRGQEQSTGRTIRTGWTETDDPRTALTTPDAPARHRGPGARRIAGALTVLALVAVAMPWLLLRGQDPEEVARAYLDALIAGDLSTVREHLVPIESAVDEALTEPLREATPGRIAGYTIEEVVVRGVVATVRVTLRNAREEHAAVLTLSAVPDGPLRALRWELEPVPLPLLTLGPRASTGVVLLNGQRIEIPAVHWTGRRTDRPSVALHVLPGRYTVELPATGPHLVPRTAEVYVPPVLGHWQTGLITVDYRPSRDGLSRARTVILEELAQCLLSGVARPPGCPLGADLPADTPGSWLLLELPEISYGEMVGDSFDYRGEGLVAEFITAQGGDAHGGAQSGELPAPGPRVHRMSVDFGVTLRQDGTGLEVQHWAFTTLRPWPR</sequence>
<proteinExistence type="predicted"/>
<dbReference type="KEGG" id="brv:CFK39_09420"/>
<keyword evidence="2" id="KW-0472">Membrane</keyword>
<dbReference type="OrthoDB" id="4793709at2"/>
<reference evidence="4" key="1">
    <citation type="submission" date="2017-07" db="EMBL/GenBank/DDBJ databases">
        <title>Brachybacterium sp. VR2415.</title>
        <authorList>
            <person name="Tak E.J."/>
            <person name="Bae J.-W."/>
        </authorList>
    </citation>
    <scope>NUCLEOTIDE SEQUENCE [LARGE SCALE GENOMIC DNA]</scope>
    <source>
        <strain evidence="4">VR2415</strain>
    </source>
</reference>
<dbReference type="RefSeq" id="WP_089065242.1">
    <property type="nucleotide sequence ID" value="NZ_CP022316.1"/>
</dbReference>
<dbReference type="AlphaFoldDB" id="A0A220UDH3"/>
<evidence type="ECO:0000313" key="4">
    <source>
        <dbReference type="Proteomes" id="UP000198398"/>
    </source>
</evidence>
<dbReference type="Proteomes" id="UP000198398">
    <property type="component" value="Chromosome"/>
</dbReference>
<keyword evidence="4" id="KW-1185">Reference proteome</keyword>
<organism evidence="3 4">
    <name type="scientific">Brachybacterium avium</name>
    <dbReference type="NCBI Taxonomy" id="2017485"/>
    <lineage>
        <taxon>Bacteria</taxon>
        <taxon>Bacillati</taxon>
        <taxon>Actinomycetota</taxon>
        <taxon>Actinomycetes</taxon>
        <taxon>Micrococcales</taxon>
        <taxon>Dermabacteraceae</taxon>
        <taxon>Brachybacterium</taxon>
    </lineage>
</organism>
<evidence type="ECO:0008006" key="5">
    <source>
        <dbReference type="Google" id="ProtNLM"/>
    </source>
</evidence>
<gene>
    <name evidence="3" type="ORF">CFK39_09420</name>
</gene>
<feature type="compositionally biased region" description="Polar residues" evidence="1">
    <location>
        <begin position="1"/>
        <end position="18"/>
    </location>
</feature>